<dbReference type="AlphaFoldDB" id="A1K9V8"/>
<keyword evidence="9" id="KW-0406">Ion transport</keyword>
<dbReference type="FunFam" id="2.40.170.20:FF:000005">
    <property type="entry name" value="TonB-dependent siderophore receptor"/>
    <property type="match status" value="1"/>
</dbReference>
<keyword evidence="13 14" id="KW-0998">Cell outer membrane</keyword>
<evidence type="ECO:0000256" key="11">
    <source>
        <dbReference type="ARBA" id="ARBA00023136"/>
    </source>
</evidence>
<evidence type="ECO:0000256" key="13">
    <source>
        <dbReference type="ARBA" id="ARBA00023237"/>
    </source>
</evidence>
<dbReference type="RefSeq" id="WP_011766722.1">
    <property type="nucleotide sequence ID" value="NC_008702.1"/>
</dbReference>
<dbReference type="EMBL" id="AM406670">
    <property type="protein sequence ID" value="CAL95613.1"/>
    <property type="molecule type" value="Genomic_DNA"/>
</dbReference>
<dbReference type="KEGG" id="azo:azo2997"/>
<dbReference type="InterPro" id="IPR012910">
    <property type="entry name" value="Plug_dom"/>
</dbReference>
<evidence type="ECO:0000256" key="15">
    <source>
        <dbReference type="RuleBase" id="RU003357"/>
    </source>
</evidence>
<dbReference type="PANTHER" id="PTHR32552">
    <property type="entry name" value="FERRICHROME IRON RECEPTOR-RELATED"/>
    <property type="match status" value="1"/>
</dbReference>
<keyword evidence="20" id="KW-1185">Reference proteome</keyword>
<sequence>MNTFDLPLPARQAAPYARGCLTALILAALAPGLAHAQQTTPTLPAVTVTEGTPGEIATGPVQGYVARRSATATKTDTALADTPQSVSVITAERMRDQGAQTVQDALRYTAGMRGETYGLDSRGDWSTVRGSDPVVFLDGMQQTFGYYASARPDPFSLERIEVLKGPASVLYGQGTVGGIVNLVSKRPQEEQQGELQLQYGSFDRKQLAVDVTGPLNEDRTLLYRVVAIGRDSDTQVKKVEDDRYVLAPSLTWRPDSTLEWTVLANVQKDETGSTTQFLPHAGTVLPAPGGLGRIPVDVFMSEPGFDEYNTEQKSLTSLFTYRPNDTWTFRQNLRYSESEVSYQTIYPAFPPALQPNGDIDRVYWVAKPELKYWTVDNQLQANLQHGRLRQTVLAGLDYQYALTKRRWAYGAAGTLNLYNPVYGNFTPPGAGDFYDDPDNTVRQTGVYVQDQLTWDERWIAVIGLRHDRAVNETEGGDTQKDSAVTKRLALMYKAGGGFSPYVSYTESFKPEIGLDGYGKAFKPLRGKQYELGVKYEPAGGAGLVSAAVYDLREQNRKSPDPINPLNQLQSGETRVRGLELEAQLRITRDWDLIGTYSYTDSEVLEGTNEGKRLPSVPEQMASLWSQHRFSVAGVSGFRAGFGIRYIGDSRDGTDSLTTPGYTLYDAMLGYDVGRWSLALNVNNIGDKTYYTTCLSRGDCFVGTRRTVLATASYRF</sequence>
<reference evidence="19 20" key="1">
    <citation type="journal article" date="2006" name="Nat. Biotechnol.">
        <title>Complete genome of the mutualistic, N2-fixing grass endophyte Azoarcus sp. strain BH72.</title>
        <authorList>
            <person name="Krause A."/>
            <person name="Ramakumar A."/>
            <person name="Bartels D."/>
            <person name="Battistoni F."/>
            <person name="Bekel T."/>
            <person name="Boch J."/>
            <person name="Boehm M."/>
            <person name="Friedrich F."/>
            <person name="Hurek T."/>
            <person name="Krause L."/>
            <person name="Linke B."/>
            <person name="McHardy A.C."/>
            <person name="Sarkar A."/>
            <person name="Schneiker S."/>
            <person name="Syed A.A."/>
            <person name="Thauer R."/>
            <person name="Vorhoelter F.-J."/>
            <person name="Weidner S."/>
            <person name="Puehler A."/>
            <person name="Reinhold-Hurek B."/>
            <person name="Kaiser O."/>
            <person name="Goesmann A."/>
        </authorList>
    </citation>
    <scope>NUCLEOTIDE SEQUENCE [LARGE SCALE GENOMIC DNA]</scope>
    <source>
        <strain evidence="19 20">BH72</strain>
    </source>
</reference>
<comment type="subcellular location">
    <subcellularLocation>
        <location evidence="1 14">Cell outer membrane</location>
        <topology evidence="1 14">Multi-pass membrane protein</topology>
    </subcellularLocation>
</comment>
<evidence type="ECO:0000256" key="5">
    <source>
        <dbReference type="ARBA" id="ARBA00022496"/>
    </source>
</evidence>
<dbReference type="InterPro" id="IPR036942">
    <property type="entry name" value="Beta-barrel_TonB_sf"/>
</dbReference>
<organism evidence="19 20">
    <name type="scientific">Azoarcus sp. (strain BH72)</name>
    <dbReference type="NCBI Taxonomy" id="418699"/>
    <lineage>
        <taxon>Bacteria</taxon>
        <taxon>Pseudomonadati</taxon>
        <taxon>Pseudomonadota</taxon>
        <taxon>Betaproteobacteria</taxon>
        <taxon>Rhodocyclales</taxon>
        <taxon>Zoogloeaceae</taxon>
        <taxon>Azoarcus</taxon>
    </lineage>
</organism>
<evidence type="ECO:0000259" key="17">
    <source>
        <dbReference type="Pfam" id="PF00593"/>
    </source>
</evidence>
<accession>A1K9V8</accession>
<feature type="signal peptide" evidence="16">
    <location>
        <begin position="1"/>
        <end position="36"/>
    </location>
</feature>
<dbReference type="GO" id="GO:0015344">
    <property type="term" value="F:siderophore uptake transmembrane transporter activity"/>
    <property type="evidence" value="ECO:0007669"/>
    <property type="project" value="TreeGrafter"/>
</dbReference>
<evidence type="ECO:0000256" key="10">
    <source>
        <dbReference type="ARBA" id="ARBA00023077"/>
    </source>
</evidence>
<evidence type="ECO:0000256" key="9">
    <source>
        <dbReference type="ARBA" id="ARBA00023065"/>
    </source>
</evidence>
<evidence type="ECO:0000256" key="2">
    <source>
        <dbReference type="ARBA" id="ARBA00009810"/>
    </source>
</evidence>
<gene>
    <name evidence="19" type="primary">fhuF</name>
    <name evidence="19" type="ordered locus">azo2997</name>
</gene>
<keyword evidence="7 16" id="KW-0732">Signal</keyword>
<dbReference type="PANTHER" id="PTHR32552:SF68">
    <property type="entry name" value="FERRICHROME OUTER MEMBRANE TRANSPORTER_PHAGE RECEPTOR"/>
    <property type="match status" value="1"/>
</dbReference>
<dbReference type="SUPFAM" id="SSF56935">
    <property type="entry name" value="Porins"/>
    <property type="match status" value="1"/>
</dbReference>
<feature type="domain" description="TonB-dependent receptor-like beta-barrel" evidence="17">
    <location>
        <begin position="270"/>
        <end position="684"/>
    </location>
</feature>
<keyword evidence="5" id="KW-0410">Iron transport</keyword>
<keyword evidence="3 14" id="KW-0813">Transport</keyword>
<comment type="similarity">
    <text evidence="2 14 15">Belongs to the TonB-dependent receptor family.</text>
</comment>
<keyword evidence="12 19" id="KW-0675">Receptor</keyword>
<dbReference type="GO" id="GO:0038023">
    <property type="term" value="F:signaling receptor activity"/>
    <property type="evidence" value="ECO:0007669"/>
    <property type="project" value="InterPro"/>
</dbReference>
<dbReference type="eggNOG" id="COG4774">
    <property type="taxonomic scope" value="Bacteria"/>
</dbReference>
<dbReference type="PROSITE" id="PS52016">
    <property type="entry name" value="TONB_DEPENDENT_REC_3"/>
    <property type="match status" value="1"/>
</dbReference>
<protein>
    <submittedName>
        <fullName evidence="19">TonB-dependent receptor</fullName>
    </submittedName>
</protein>
<dbReference type="InterPro" id="IPR010105">
    <property type="entry name" value="TonB_sidphr_rcpt"/>
</dbReference>
<dbReference type="Gene3D" id="2.170.130.10">
    <property type="entry name" value="TonB-dependent receptor, plug domain"/>
    <property type="match status" value="1"/>
</dbReference>
<evidence type="ECO:0000256" key="8">
    <source>
        <dbReference type="ARBA" id="ARBA00023004"/>
    </source>
</evidence>
<evidence type="ECO:0000256" key="3">
    <source>
        <dbReference type="ARBA" id="ARBA00022448"/>
    </source>
</evidence>
<keyword evidence="11 14" id="KW-0472">Membrane</keyword>
<evidence type="ECO:0000256" key="12">
    <source>
        <dbReference type="ARBA" id="ARBA00023170"/>
    </source>
</evidence>
<keyword evidence="10 15" id="KW-0798">TonB box</keyword>
<dbReference type="Pfam" id="PF07715">
    <property type="entry name" value="Plug"/>
    <property type="match status" value="1"/>
</dbReference>
<evidence type="ECO:0000313" key="20">
    <source>
        <dbReference type="Proteomes" id="UP000002588"/>
    </source>
</evidence>
<dbReference type="CDD" id="cd01347">
    <property type="entry name" value="ligand_gated_channel"/>
    <property type="match status" value="1"/>
</dbReference>
<dbReference type="InterPro" id="IPR000531">
    <property type="entry name" value="Beta-barrel_TonB"/>
</dbReference>
<evidence type="ECO:0000259" key="18">
    <source>
        <dbReference type="Pfam" id="PF07715"/>
    </source>
</evidence>
<dbReference type="STRING" id="62928.azo2997"/>
<dbReference type="NCBIfam" id="TIGR01783">
    <property type="entry name" value="TonB-siderophor"/>
    <property type="match status" value="1"/>
</dbReference>
<dbReference type="Proteomes" id="UP000002588">
    <property type="component" value="Chromosome"/>
</dbReference>
<keyword evidence="4 14" id="KW-1134">Transmembrane beta strand</keyword>
<dbReference type="GO" id="GO:0009279">
    <property type="term" value="C:cell outer membrane"/>
    <property type="evidence" value="ECO:0007669"/>
    <property type="project" value="UniProtKB-SubCell"/>
</dbReference>
<dbReference type="InterPro" id="IPR037066">
    <property type="entry name" value="Plug_dom_sf"/>
</dbReference>
<dbReference type="Gene3D" id="2.40.170.20">
    <property type="entry name" value="TonB-dependent receptor, beta-barrel domain"/>
    <property type="match status" value="1"/>
</dbReference>
<dbReference type="Pfam" id="PF00593">
    <property type="entry name" value="TonB_dep_Rec_b-barrel"/>
    <property type="match status" value="1"/>
</dbReference>
<dbReference type="HOGENOM" id="CLU_008287_9_0_4"/>
<dbReference type="InterPro" id="IPR039426">
    <property type="entry name" value="TonB-dep_rcpt-like"/>
</dbReference>
<evidence type="ECO:0000256" key="1">
    <source>
        <dbReference type="ARBA" id="ARBA00004571"/>
    </source>
</evidence>
<feature type="domain" description="TonB-dependent receptor plug" evidence="18">
    <location>
        <begin position="79"/>
        <end position="179"/>
    </location>
</feature>
<evidence type="ECO:0000313" key="19">
    <source>
        <dbReference type="EMBL" id="CAL95613.1"/>
    </source>
</evidence>
<feature type="chain" id="PRO_5002636161" evidence="16">
    <location>
        <begin position="37"/>
        <end position="715"/>
    </location>
</feature>
<evidence type="ECO:0000256" key="14">
    <source>
        <dbReference type="PROSITE-ProRule" id="PRU01360"/>
    </source>
</evidence>
<evidence type="ECO:0000256" key="7">
    <source>
        <dbReference type="ARBA" id="ARBA00022729"/>
    </source>
</evidence>
<keyword evidence="8" id="KW-0408">Iron</keyword>
<evidence type="ECO:0000256" key="16">
    <source>
        <dbReference type="SAM" id="SignalP"/>
    </source>
</evidence>
<keyword evidence="6 14" id="KW-0812">Transmembrane</keyword>
<evidence type="ECO:0000256" key="6">
    <source>
        <dbReference type="ARBA" id="ARBA00022692"/>
    </source>
</evidence>
<proteinExistence type="inferred from homology"/>
<name>A1K9V8_AZOSB</name>
<evidence type="ECO:0000256" key="4">
    <source>
        <dbReference type="ARBA" id="ARBA00022452"/>
    </source>
</evidence>
<dbReference type="GO" id="GO:0015891">
    <property type="term" value="P:siderophore transport"/>
    <property type="evidence" value="ECO:0007669"/>
    <property type="project" value="InterPro"/>
</dbReference>
<dbReference type="FunFam" id="2.170.130.10:FF:000001">
    <property type="entry name" value="Catecholate siderophore TonB-dependent receptor"/>
    <property type="match status" value="1"/>
</dbReference>